<organism evidence="1 2">
    <name type="scientific">Sarcoptes scabiei</name>
    <name type="common">Itch mite</name>
    <name type="synonym">Acarus scabiei</name>
    <dbReference type="NCBI Taxonomy" id="52283"/>
    <lineage>
        <taxon>Eukaryota</taxon>
        <taxon>Metazoa</taxon>
        <taxon>Ecdysozoa</taxon>
        <taxon>Arthropoda</taxon>
        <taxon>Chelicerata</taxon>
        <taxon>Arachnida</taxon>
        <taxon>Acari</taxon>
        <taxon>Acariformes</taxon>
        <taxon>Sarcoptiformes</taxon>
        <taxon>Astigmata</taxon>
        <taxon>Psoroptidia</taxon>
        <taxon>Sarcoptoidea</taxon>
        <taxon>Sarcoptidae</taxon>
        <taxon>Sarcoptinae</taxon>
        <taxon>Sarcoptes</taxon>
    </lineage>
</organism>
<comment type="caution">
    <text evidence="1">The sequence shown here is derived from an EMBL/GenBank/DDBJ whole genome shotgun (WGS) entry which is preliminary data.</text>
</comment>
<dbReference type="Pfam" id="PF00856">
    <property type="entry name" value="SET"/>
    <property type="match status" value="1"/>
</dbReference>
<gene>
    <name evidence="1" type="ORF">QR98_0092200</name>
</gene>
<dbReference type="OrthoDB" id="308383at2759"/>
<proteinExistence type="predicted"/>
<dbReference type="InterPro" id="IPR001214">
    <property type="entry name" value="SET_dom"/>
</dbReference>
<accession>A0A132AJN7</accession>
<dbReference type="VEuPathDB" id="VectorBase:SSCA003249"/>
<dbReference type="Proteomes" id="UP000616769">
    <property type="component" value="Unassembled WGS sequence"/>
</dbReference>
<protein>
    <submittedName>
        <fullName evidence="1">Histone-lysine N-methyltransferase SET2-like protein</fullName>
    </submittedName>
</protein>
<reference evidence="1 2" key="1">
    <citation type="journal article" date="2015" name="Parasit. Vectors">
        <title>Draft genome of the scabies mite.</title>
        <authorList>
            <person name="Rider S.D.Jr."/>
            <person name="Morgan M.S."/>
            <person name="Arlian L.G."/>
        </authorList>
    </citation>
    <scope>NUCLEOTIDE SEQUENCE [LARGE SCALE GENOMIC DNA]</scope>
    <source>
        <strain evidence="1">Arlian Lab</strain>
    </source>
</reference>
<dbReference type="GO" id="GO:0046975">
    <property type="term" value="F:histone H3K36 methyltransferase activity"/>
    <property type="evidence" value="ECO:0007669"/>
    <property type="project" value="InterPro"/>
</dbReference>
<evidence type="ECO:0000313" key="2">
    <source>
        <dbReference type="Proteomes" id="UP000616769"/>
    </source>
</evidence>
<dbReference type="PANTHER" id="PTHR46711">
    <property type="entry name" value="HISTONE-LYSINE N-METHYLTRANSFERASE SETD2"/>
    <property type="match status" value="1"/>
</dbReference>
<sequence>MEYIGEVIDPFMFHKRVEKYSKLKLEHYYFMALKSDEIIDATYKGNVTRFINHSCEPNAVTQKWTVNGQLRIGFFTIRSIAAGEEITFDYQFQRYG</sequence>
<dbReference type="Gene3D" id="2.170.270.10">
    <property type="entry name" value="SET domain"/>
    <property type="match status" value="1"/>
</dbReference>
<dbReference type="AlphaFoldDB" id="A0A132AJN7"/>
<dbReference type="SUPFAM" id="SSF82199">
    <property type="entry name" value="SET domain"/>
    <property type="match status" value="1"/>
</dbReference>
<dbReference type="PANTHER" id="PTHR46711:SF1">
    <property type="entry name" value="HISTONE-LYSINE N-METHYLTRANSFERASE SETD2"/>
    <property type="match status" value="1"/>
</dbReference>
<dbReference type="InterPro" id="IPR042294">
    <property type="entry name" value="SETD2_animal"/>
</dbReference>
<dbReference type="EMBL" id="JXLN01015550">
    <property type="protein sequence ID" value="KPM10660.1"/>
    <property type="molecule type" value="Genomic_DNA"/>
</dbReference>
<evidence type="ECO:0000313" key="1">
    <source>
        <dbReference type="EMBL" id="KPM10660.1"/>
    </source>
</evidence>
<dbReference type="PROSITE" id="PS50280">
    <property type="entry name" value="SET"/>
    <property type="match status" value="1"/>
</dbReference>
<dbReference type="SMART" id="SM00317">
    <property type="entry name" value="SET"/>
    <property type="match status" value="1"/>
</dbReference>
<name>A0A132AJN7_SARSC</name>
<dbReference type="InterPro" id="IPR046341">
    <property type="entry name" value="SET_dom_sf"/>
</dbReference>